<gene>
    <name evidence="1" type="ORF">HD595_006768</name>
</gene>
<dbReference type="RefSeq" id="WP_253776220.1">
    <property type="nucleotide sequence ID" value="NZ_BAAAVE010000017.1"/>
</dbReference>
<protein>
    <submittedName>
        <fullName evidence="1">Uncharacterized protein</fullName>
    </submittedName>
</protein>
<organism evidence="1 2">
    <name type="scientific">Nonomuraea roseoviolacea subsp. carminata</name>
    <dbReference type="NCBI Taxonomy" id="160689"/>
    <lineage>
        <taxon>Bacteria</taxon>
        <taxon>Bacillati</taxon>
        <taxon>Actinomycetota</taxon>
        <taxon>Actinomycetes</taxon>
        <taxon>Streptosporangiales</taxon>
        <taxon>Streptosporangiaceae</taxon>
        <taxon>Nonomuraea</taxon>
    </lineage>
</organism>
<reference evidence="1 2" key="1">
    <citation type="submission" date="2022-06" db="EMBL/GenBank/DDBJ databases">
        <title>Sequencing the genomes of 1000 actinobacteria strains.</title>
        <authorList>
            <person name="Klenk H.-P."/>
        </authorList>
    </citation>
    <scope>NUCLEOTIDE SEQUENCE [LARGE SCALE GENOMIC DNA]</scope>
    <source>
        <strain evidence="1 2">DSM 44170</strain>
    </source>
</reference>
<keyword evidence="2" id="KW-1185">Reference proteome</keyword>
<dbReference type="Proteomes" id="UP001320766">
    <property type="component" value="Unassembled WGS sequence"/>
</dbReference>
<sequence>MTDHHIIETFDGSHITRVPHGWAATDHTLIATAELNDLRQRIALARERHPSLDELSQTNAPSGRYCPTCITLAPCDTRQILDGQEPDHA</sequence>
<proteinExistence type="predicted"/>
<dbReference type="EMBL" id="JAMZEC010000001">
    <property type="protein sequence ID" value="MCP2350646.1"/>
    <property type="molecule type" value="Genomic_DNA"/>
</dbReference>
<comment type="caution">
    <text evidence="1">The sequence shown here is derived from an EMBL/GenBank/DDBJ whole genome shotgun (WGS) entry which is preliminary data.</text>
</comment>
<accession>A0ABT1KB75</accession>
<evidence type="ECO:0000313" key="1">
    <source>
        <dbReference type="EMBL" id="MCP2350646.1"/>
    </source>
</evidence>
<evidence type="ECO:0000313" key="2">
    <source>
        <dbReference type="Proteomes" id="UP001320766"/>
    </source>
</evidence>
<name>A0ABT1KB75_9ACTN</name>